<dbReference type="OMA" id="VFGADMK"/>
<dbReference type="InterPro" id="IPR003732">
    <property type="entry name" value="Daa-tRNA_deacyls_DTD"/>
</dbReference>
<gene>
    <name evidence="2" type="ORF">FNV44_01475</name>
</gene>
<comment type="caution">
    <text evidence="2">The sequence shown here is derived from an EMBL/GenBank/DDBJ whole genome shotgun (WGS) entry which is preliminary data.</text>
</comment>
<name>A0A553IHS1_ACHLA</name>
<dbReference type="PANTHER" id="PTHR10472:SF5">
    <property type="entry name" value="D-AMINOACYL-TRNA DEACYLASE 1"/>
    <property type="match status" value="1"/>
</dbReference>
<comment type="similarity">
    <text evidence="1">Belongs to the DTD family.</text>
</comment>
<dbReference type="AlphaFoldDB" id="A0A553IHS1"/>
<evidence type="ECO:0000313" key="3">
    <source>
        <dbReference type="Proteomes" id="UP000315938"/>
    </source>
</evidence>
<evidence type="ECO:0000313" key="2">
    <source>
        <dbReference type="EMBL" id="TRX99737.1"/>
    </source>
</evidence>
<protein>
    <submittedName>
        <fullName evidence="2">D-tyrosyl-tRNA(Tyr) deacylase</fullName>
        <ecNumber evidence="2">3.1.1.96</ecNumber>
    </submittedName>
</protein>
<dbReference type="NCBIfam" id="TIGR00256">
    <property type="entry name" value="D-aminoacyl-tRNA deacylase"/>
    <property type="match status" value="1"/>
</dbReference>
<dbReference type="Pfam" id="PF02580">
    <property type="entry name" value="Tyr_Deacylase"/>
    <property type="match status" value="1"/>
</dbReference>
<dbReference type="EMBL" id="VKID01000001">
    <property type="protein sequence ID" value="TRX99737.1"/>
    <property type="molecule type" value="Genomic_DNA"/>
</dbReference>
<dbReference type="GO" id="GO:0051500">
    <property type="term" value="F:D-tyrosyl-tRNA(Tyr) deacylase activity"/>
    <property type="evidence" value="ECO:0007669"/>
    <property type="project" value="TreeGrafter"/>
</dbReference>
<sequence length="147" mass="16694">MRMLVTKVSKATLTVEDKLISSIKEGYVVYFGVKDTDTEALVDKCLTKLSNLRIYHDENDKLNLKLDKDKQEILVVSQFTLYGDVTNNNRPSFTKAAKPELAEVLYESFVEKLRKLGYKVQTGVFGAHMVIDATYIGPFNLMYEIGD</sequence>
<dbReference type="Proteomes" id="UP000315938">
    <property type="component" value="Unassembled WGS sequence"/>
</dbReference>
<dbReference type="EC" id="3.1.1.96" evidence="2"/>
<dbReference type="RefSeq" id="WP_012242772.1">
    <property type="nucleotide sequence ID" value="NZ_JACAOF010000017.1"/>
</dbReference>
<evidence type="ECO:0000256" key="1">
    <source>
        <dbReference type="ARBA" id="ARBA00009673"/>
    </source>
</evidence>
<dbReference type="Gene3D" id="3.50.80.10">
    <property type="entry name" value="D-tyrosyl-tRNA(Tyr) deacylase"/>
    <property type="match status" value="1"/>
</dbReference>
<proteinExistence type="inferred from homology"/>
<dbReference type="FunFam" id="3.50.80.10:FF:000001">
    <property type="entry name" value="D-aminoacyl-tRNA deacylase"/>
    <property type="match status" value="1"/>
</dbReference>
<dbReference type="InterPro" id="IPR023509">
    <property type="entry name" value="DTD-like_sf"/>
</dbReference>
<accession>A0A553IHS1</accession>
<keyword evidence="2" id="KW-0378">Hydrolase</keyword>
<dbReference type="SUPFAM" id="SSF69500">
    <property type="entry name" value="DTD-like"/>
    <property type="match status" value="1"/>
</dbReference>
<reference evidence="2 3" key="1">
    <citation type="submission" date="2019-07" db="EMBL/GenBank/DDBJ databases">
        <title>Genome sequence of Acholeplasma laidlawii strain with increased resistance to erythromycin.</title>
        <authorList>
            <person name="Medvedeva E.S."/>
            <person name="Baranova N.B."/>
            <person name="Siniagina M.N."/>
            <person name="Mouzykantov A."/>
            <person name="Chernova O.A."/>
            <person name="Chernov V.M."/>
        </authorList>
    </citation>
    <scope>NUCLEOTIDE SEQUENCE [LARGE SCALE GENOMIC DNA]</scope>
    <source>
        <strain evidence="2 3">PG8REry</strain>
    </source>
</reference>
<dbReference type="PANTHER" id="PTHR10472">
    <property type="entry name" value="D-TYROSYL-TRNA TYR DEACYLASE"/>
    <property type="match status" value="1"/>
</dbReference>
<dbReference type="GO" id="GO:0005737">
    <property type="term" value="C:cytoplasm"/>
    <property type="evidence" value="ECO:0007669"/>
    <property type="project" value="InterPro"/>
</dbReference>
<organism evidence="2 3">
    <name type="scientific">Acholeplasma laidlawii</name>
    <dbReference type="NCBI Taxonomy" id="2148"/>
    <lineage>
        <taxon>Bacteria</taxon>
        <taxon>Bacillati</taxon>
        <taxon>Mycoplasmatota</taxon>
        <taxon>Mollicutes</taxon>
        <taxon>Acholeplasmatales</taxon>
        <taxon>Acholeplasmataceae</taxon>
        <taxon>Acholeplasma</taxon>
    </lineage>
</organism>